<protein>
    <submittedName>
        <fullName evidence="1">Uncharacterized protein</fullName>
    </submittedName>
</protein>
<proteinExistence type="predicted"/>
<organism evidence="1 2">
    <name type="scientific">Mycobacterium rhizamassiliense</name>
    <dbReference type="NCBI Taxonomy" id="1841860"/>
    <lineage>
        <taxon>Bacteria</taxon>
        <taxon>Bacillati</taxon>
        <taxon>Actinomycetota</taxon>
        <taxon>Actinomycetes</taxon>
        <taxon>Mycobacteriales</taxon>
        <taxon>Mycobacteriaceae</taxon>
        <taxon>Mycobacterium</taxon>
    </lineage>
</organism>
<dbReference type="OrthoDB" id="4731766at2"/>
<evidence type="ECO:0000313" key="2">
    <source>
        <dbReference type="Proteomes" id="UP000240988"/>
    </source>
</evidence>
<dbReference type="STRING" id="1841860.GCA_900157375_00834"/>
<accession>A0A2U3NNC7</accession>
<evidence type="ECO:0000313" key="1">
    <source>
        <dbReference type="EMBL" id="SPM33029.1"/>
    </source>
</evidence>
<gene>
    <name evidence="1" type="ORF">MRAB57_832</name>
</gene>
<keyword evidence="2" id="KW-1185">Reference proteome</keyword>
<sequence length="145" mass="16498">MKTLLEYFLEYFDVLYLDPRYRITDSKTTGVASNNASLSITGPTLSWDLVNDKGQILLGVAPTALATPDNWFTVSLIKQYLSGQGEIEYSSAADEITWVRTNGERVEELFSDGSQLETICETLRSLRRSNADRYWTQWREQQGLS</sequence>
<name>A0A2U3NNC7_9MYCO</name>
<reference evidence="1 2" key="1">
    <citation type="submission" date="2017-01" db="EMBL/GenBank/DDBJ databases">
        <authorList>
            <consortium name="Urmite Genomes"/>
        </authorList>
    </citation>
    <scope>NUCLEOTIDE SEQUENCE [LARGE SCALE GENOMIC DNA]</scope>
    <source>
        <strain evidence="1 2">AB57</strain>
    </source>
</reference>
<dbReference type="Proteomes" id="UP000240988">
    <property type="component" value="Unassembled WGS sequence"/>
</dbReference>
<dbReference type="AlphaFoldDB" id="A0A2U3NNC7"/>
<dbReference type="RefSeq" id="WP_077086436.1">
    <property type="nucleotide sequence ID" value="NZ_LT721901.1"/>
</dbReference>
<dbReference type="EMBL" id="FUFA01000002">
    <property type="protein sequence ID" value="SPM33029.1"/>
    <property type="molecule type" value="Genomic_DNA"/>
</dbReference>